<name>A0AAP5AF86_9GAMM</name>
<dbReference type="RefSeq" id="WP_307106483.1">
    <property type="nucleotide sequence ID" value="NZ_JAUTAS010000001.1"/>
</dbReference>
<proteinExistence type="predicted"/>
<gene>
    <name evidence="2" type="ORF">QE424_000858</name>
</gene>
<evidence type="ECO:0000313" key="3">
    <source>
        <dbReference type="Proteomes" id="UP001226084"/>
    </source>
</evidence>
<dbReference type="AlphaFoldDB" id="A0AAP5AF86"/>
<comment type="caution">
    <text evidence="2">The sequence shown here is derived from an EMBL/GenBank/DDBJ whole genome shotgun (WGS) entry which is preliminary data.</text>
</comment>
<feature type="chain" id="PRO_5043040149" description="DUF4390 domain-containing protein" evidence="1">
    <location>
        <begin position="23"/>
        <end position="204"/>
    </location>
</feature>
<feature type="signal peptide" evidence="1">
    <location>
        <begin position="1"/>
        <end position="22"/>
    </location>
</feature>
<evidence type="ECO:0000313" key="2">
    <source>
        <dbReference type="EMBL" id="MDQ1107699.1"/>
    </source>
</evidence>
<accession>A0AAP5AF86</accession>
<dbReference type="PROSITE" id="PS51257">
    <property type="entry name" value="PROKAR_LIPOPROTEIN"/>
    <property type="match status" value="1"/>
</dbReference>
<organism evidence="2 3">
    <name type="scientific">Stenotrophomonas rhizophila</name>
    <dbReference type="NCBI Taxonomy" id="216778"/>
    <lineage>
        <taxon>Bacteria</taxon>
        <taxon>Pseudomonadati</taxon>
        <taxon>Pseudomonadota</taxon>
        <taxon>Gammaproteobacteria</taxon>
        <taxon>Lysobacterales</taxon>
        <taxon>Lysobacteraceae</taxon>
        <taxon>Stenotrophomonas</taxon>
    </lineage>
</organism>
<reference evidence="2" key="1">
    <citation type="submission" date="2023-07" db="EMBL/GenBank/DDBJ databases">
        <title>Functional and genomic diversity of the sorghum phyllosphere microbiome.</title>
        <authorList>
            <person name="Shade A."/>
        </authorList>
    </citation>
    <scope>NUCLEOTIDE SEQUENCE</scope>
    <source>
        <strain evidence="2">SORGH_AS_0457</strain>
    </source>
</reference>
<protein>
    <recommendedName>
        <fullName evidence="4">DUF4390 domain-containing protein</fullName>
    </recommendedName>
</protein>
<dbReference type="EMBL" id="JAUTAS010000001">
    <property type="protein sequence ID" value="MDQ1107699.1"/>
    <property type="molecule type" value="Genomic_DNA"/>
</dbReference>
<dbReference type="Proteomes" id="UP001226084">
    <property type="component" value="Unassembled WGS sequence"/>
</dbReference>
<evidence type="ECO:0000256" key="1">
    <source>
        <dbReference type="SAM" id="SignalP"/>
    </source>
</evidence>
<evidence type="ECO:0008006" key="4">
    <source>
        <dbReference type="Google" id="ProtNLM"/>
    </source>
</evidence>
<keyword evidence="1" id="KW-0732">Signal</keyword>
<sequence length="204" mass="22461">MRFALRTLLAAALLSGSFACLAQSATGTLVMEVDKLQSEVPLSKELQELIRTGGVDWGIKGNELVLTVVDTRYLDFDYGFTTRYGYRHALQLPVGTYRITAVSREPRRSYSEQRLLDRATFVNRNVASFTVEAGKTTTLQVAPVIMDEDALNPAVFIPTLFAGVSAPSADAVDGTIPKRKAVTLRDNTSTAWPDYRGPVKFIPR</sequence>